<evidence type="ECO:0000259" key="3">
    <source>
        <dbReference type="SMART" id="SM00244"/>
    </source>
</evidence>
<organism evidence="4 5">
    <name type="scientific">Georgenia alba</name>
    <dbReference type="NCBI Taxonomy" id="2233858"/>
    <lineage>
        <taxon>Bacteria</taxon>
        <taxon>Bacillati</taxon>
        <taxon>Actinomycetota</taxon>
        <taxon>Actinomycetes</taxon>
        <taxon>Micrococcales</taxon>
        <taxon>Bogoriellaceae</taxon>
        <taxon>Georgenia</taxon>
    </lineage>
</organism>
<dbReference type="InterPro" id="IPR043202">
    <property type="entry name" value="Band-7_stomatin-like"/>
</dbReference>
<accession>A0ABW2QCY5</accession>
<proteinExistence type="inferred from homology"/>
<dbReference type="Pfam" id="PF01145">
    <property type="entry name" value="Band_7"/>
    <property type="match status" value="1"/>
</dbReference>
<evidence type="ECO:0000313" key="4">
    <source>
        <dbReference type="EMBL" id="MFC7406904.1"/>
    </source>
</evidence>
<dbReference type="InterPro" id="IPR001107">
    <property type="entry name" value="Band_7"/>
</dbReference>
<dbReference type="SUPFAM" id="SSF117892">
    <property type="entry name" value="Band 7/SPFH domain"/>
    <property type="match status" value="1"/>
</dbReference>
<dbReference type="PANTHER" id="PTHR10264">
    <property type="entry name" value="BAND 7 PROTEIN-RELATED"/>
    <property type="match status" value="1"/>
</dbReference>
<dbReference type="InterPro" id="IPR036013">
    <property type="entry name" value="Band_7/SPFH_dom_sf"/>
</dbReference>
<comment type="similarity">
    <text evidence="1">Belongs to the band 7/mec-2 family.</text>
</comment>
<comment type="caution">
    <text evidence="4">The sequence shown here is derived from an EMBL/GenBank/DDBJ whole genome shotgun (WGS) entry which is preliminary data.</text>
</comment>
<protein>
    <submittedName>
        <fullName evidence="4">SPFH domain-containing protein</fullName>
    </submittedName>
</protein>
<dbReference type="Proteomes" id="UP001596455">
    <property type="component" value="Unassembled WGS sequence"/>
</dbReference>
<dbReference type="EMBL" id="JBHTCQ010000004">
    <property type="protein sequence ID" value="MFC7406904.1"/>
    <property type="molecule type" value="Genomic_DNA"/>
</dbReference>
<dbReference type="SMART" id="SM00244">
    <property type="entry name" value="PHB"/>
    <property type="match status" value="1"/>
</dbReference>
<evidence type="ECO:0000256" key="2">
    <source>
        <dbReference type="SAM" id="MobiDB-lite"/>
    </source>
</evidence>
<reference evidence="5" key="1">
    <citation type="journal article" date="2019" name="Int. J. Syst. Evol. Microbiol.">
        <title>The Global Catalogue of Microorganisms (GCM) 10K type strain sequencing project: providing services to taxonomists for standard genome sequencing and annotation.</title>
        <authorList>
            <consortium name="The Broad Institute Genomics Platform"/>
            <consortium name="The Broad Institute Genome Sequencing Center for Infectious Disease"/>
            <person name="Wu L."/>
            <person name="Ma J."/>
        </authorList>
    </citation>
    <scope>NUCLEOTIDE SEQUENCE [LARGE SCALE GENOMIC DNA]</scope>
    <source>
        <strain evidence="5">JCM 1490</strain>
    </source>
</reference>
<dbReference type="Gene3D" id="3.30.479.30">
    <property type="entry name" value="Band 7 domain"/>
    <property type="match status" value="1"/>
</dbReference>
<feature type="domain" description="Band 7" evidence="3">
    <location>
        <begin position="19"/>
        <end position="174"/>
    </location>
</feature>
<name>A0ABW2QCY5_9MICO</name>
<keyword evidence="5" id="KW-1185">Reference proteome</keyword>
<dbReference type="RefSeq" id="WP_382396429.1">
    <property type="nucleotide sequence ID" value="NZ_JBHTCQ010000004.1"/>
</dbReference>
<evidence type="ECO:0000256" key="1">
    <source>
        <dbReference type="ARBA" id="ARBA00008164"/>
    </source>
</evidence>
<evidence type="ECO:0000313" key="5">
    <source>
        <dbReference type="Proteomes" id="UP001596455"/>
    </source>
</evidence>
<sequence>MEIWLSLGLLLLVVVLLISAVKVVPAARTLVVERGGARRTLTPGVHLLVPFLDRARGTVDMREQALRLSGVPVVARDRLVVRADGEVMFRVVDPVAFTQGETDHGAFLERLVVDALRRSGEPMDSEDLRAALQAVASDVRSRAGAESARRGIQIDSVRLREQQHTGVGEASQPHH</sequence>
<gene>
    <name evidence="4" type="ORF">ACFQQL_17420</name>
</gene>
<feature type="region of interest" description="Disordered" evidence="2">
    <location>
        <begin position="153"/>
        <end position="175"/>
    </location>
</feature>
<dbReference type="PANTHER" id="PTHR10264:SF19">
    <property type="entry name" value="AT06885P-RELATED"/>
    <property type="match status" value="1"/>
</dbReference>